<dbReference type="PANTHER" id="PTHR11709:SF2">
    <property type="entry name" value="MULTICOPPER OXIDASE LPR1"/>
    <property type="match status" value="1"/>
</dbReference>
<keyword evidence="1" id="KW-0479">Metal-binding</keyword>
<dbReference type="CDD" id="cd13861">
    <property type="entry name" value="CuRO_1_CumA_like"/>
    <property type="match status" value="1"/>
</dbReference>
<name>A0A0K1PEN8_9BACT</name>
<accession>A0A0K1PEN8</accession>
<reference evidence="5 6" key="1">
    <citation type="submission" date="2015-08" db="EMBL/GenBank/DDBJ databases">
        <authorList>
            <person name="Babu N.S."/>
            <person name="Beckwith C.J."/>
            <person name="Beseler K.G."/>
            <person name="Brison A."/>
            <person name="Carone J.V."/>
            <person name="Caskin T.P."/>
            <person name="Diamond M."/>
            <person name="Durham M.E."/>
            <person name="Foxe J.M."/>
            <person name="Go M."/>
            <person name="Henderson B.A."/>
            <person name="Jones I.B."/>
            <person name="McGettigan J.A."/>
            <person name="Micheletti S.J."/>
            <person name="Nasrallah M.E."/>
            <person name="Ortiz D."/>
            <person name="Piller C.R."/>
            <person name="Privatt S.R."/>
            <person name="Schneider S.L."/>
            <person name="Sharp S."/>
            <person name="Smith T.C."/>
            <person name="Stanton J.D."/>
            <person name="Ullery H.E."/>
            <person name="Wilson R.J."/>
            <person name="Serrano M.G."/>
            <person name="Buck G."/>
            <person name="Lee V."/>
            <person name="Wang Y."/>
            <person name="Carvalho R."/>
            <person name="Voegtly L."/>
            <person name="Shi R."/>
            <person name="Duckworth R."/>
            <person name="Johnson A."/>
            <person name="Loviza R."/>
            <person name="Walstead R."/>
            <person name="Shah Z."/>
            <person name="Kiflezghi M."/>
            <person name="Wade K."/>
            <person name="Ball S.L."/>
            <person name="Bradley K.W."/>
            <person name="Asai D.J."/>
            <person name="Bowman C.A."/>
            <person name="Russell D.A."/>
            <person name="Pope W.H."/>
            <person name="Jacobs-Sera D."/>
            <person name="Hendrix R.W."/>
            <person name="Hatfull G.F."/>
        </authorList>
    </citation>
    <scope>NUCLEOTIDE SEQUENCE [LARGE SCALE GENOMIC DNA]</scope>
    <source>
        <strain evidence="5 6">DSM 27710</strain>
    </source>
</reference>
<dbReference type="STRING" id="1391653.AKJ08_2367"/>
<dbReference type="RefSeq" id="WP_050726212.1">
    <property type="nucleotide sequence ID" value="NZ_CP012332.1"/>
</dbReference>
<feature type="domain" description="Plastocyanin-like" evidence="4">
    <location>
        <begin position="57"/>
        <end position="167"/>
    </location>
</feature>
<dbReference type="KEGG" id="vin:AKJ08_2367"/>
<dbReference type="InterPro" id="IPR045087">
    <property type="entry name" value="Cu-oxidase_fam"/>
</dbReference>
<dbReference type="InterPro" id="IPR011706">
    <property type="entry name" value="Cu-oxidase_C"/>
</dbReference>
<dbReference type="AlphaFoldDB" id="A0A0K1PEN8"/>
<gene>
    <name evidence="5" type="ORF">AKJ08_2367</name>
</gene>
<dbReference type="PROSITE" id="PS00080">
    <property type="entry name" value="MULTICOPPER_OXIDASE2"/>
    <property type="match status" value="1"/>
</dbReference>
<sequence>MRFLALLLAPLAILPACKDSEGRAVERLAAEASPFLERKPASTGRIRELDLVAAPTNLALLDGRSLDVWAYNGQLPGPTIRVMVGDTLRVRFLNRLPQPSTIHWHGIRLPNGMDGVPGVTQPPIPPGGSFVYEFVARDPGTFWYHPHIRGSEQLERGLYGMLIVEEAEAPPEREILWVLDDWRLDETGQIDPRFVTRGDLAHDGRWGTVITVNGDVAPDLVLGEGERVRLRILNAANGRVFRPDFGAFDARVIAFDGLATARPLPADDLVLAPGNRVDLDLVASSRQGDRIRVMDRFTRRENHLATIRVGPSLAPIVVRRPNPGFVPTWSGAEAIAPDVTFRLNAKLGGPFGVQWMINDHPMHHDDQSPISEWHEPPYRLRRGKWTKLRFVNESARLHPMHLHGQFFKVVARDGRPVDEEHWRDTVLVGPRETVDVGLVPTEPGSWMLHCHIMEHQDAGMMTLIAVDG</sequence>
<dbReference type="PANTHER" id="PTHR11709">
    <property type="entry name" value="MULTI-COPPER OXIDASE"/>
    <property type="match status" value="1"/>
</dbReference>
<dbReference type="Gene3D" id="2.60.40.420">
    <property type="entry name" value="Cupredoxins - blue copper proteins"/>
    <property type="match status" value="3"/>
</dbReference>
<dbReference type="PROSITE" id="PS00079">
    <property type="entry name" value="MULTICOPPER_OXIDASE1"/>
    <property type="match status" value="1"/>
</dbReference>
<dbReference type="InterPro" id="IPR002355">
    <property type="entry name" value="Cu_oxidase_Cu_BS"/>
</dbReference>
<dbReference type="EMBL" id="CP012332">
    <property type="protein sequence ID" value="AKU91980.1"/>
    <property type="molecule type" value="Genomic_DNA"/>
</dbReference>
<evidence type="ECO:0000256" key="2">
    <source>
        <dbReference type="ARBA" id="ARBA00023002"/>
    </source>
</evidence>
<evidence type="ECO:0000313" key="5">
    <source>
        <dbReference type="EMBL" id="AKU91980.1"/>
    </source>
</evidence>
<dbReference type="GO" id="GO:0005507">
    <property type="term" value="F:copper ion binding"/>
    <property type="evidence" value="ECO:0007669"/>
    <property type="project" value="InterPro"/>
</dbReference>
<dbReference type="OrthoDB" id="9757546at2"/>
<dbReference type="PATRIC" id="fig|1391653.3.peg.2468"/>
<evidence type="ECO:0000259" key="3">
    <source>
        <dbReference type="Pfam" id="PF07731"/>
    </source>
</evidence>
<dbReference type="InterPro" id="IPR008972">
    <property type="entry name" value="Cupredoxin"/>
</dbReference>
<feature type="domain" description="Plastocyanin-like" evidence="3">
    <location>
        <begin position="374"/>
        <end position="466"/>
    </location>
</feature>
<evidence type="ECO:0000256" key="1">
    <source>
        <dbReference type="ARBA" id="ARBA00022723"/>
    </source>
</evidence>
<evidence type="ECO:0000259" key="4">
    <source>
        <dbReference type="Pfam" id="PF07732"/>
    </source>
</evidence>
<dbReference type="InterPro" id="IPR011707">
    <property type="entry name" value="Cu-oxidase-like_N"/>
</dbReference>
<keyword evidence="2" id="KW-0560">Oxidoreductase</keyword>
<dbReference type="Pfam" id="PF07731">
    <property type="entry name" value="Cu-oxidase_2"/>
    <property type="match status" value="1"/>
</dbReference>
<proteinExistence type="predicted"/>
<dbReference type="Pfam" id="PF07732">
    <property type="entry name" value="Cu-oxidase_3"/>
    <property type="match status" value="1"/>
</dbReference>
<dbReference type="GO" id="GO:0016491">
    <property type="term" value="F:oxidoreductase activity"/>
    <property type="evidence" value="ECO:0007669"/>
    <property type="project" value="UniProtKB-KW"/>
</dbReference>
<dbReference type="SUPFAM" id="SSF49503">
    <property type="entry name" value="Cupredoxins"/>
    <property type="match status" value="3"/>
</dbReference>
<dbReference type="Proteomes" id="UP000055590">
    <property type="component" value="Chromosome"/>
</dbReference>
<protein>
    <submittedName>
        <fullName evidence="5">Multicopper oxidase</fullName>
    </submittedName>
</protein>
<keyword evidence="6" id="KW-1185">Reference proteome</keyword>
<dbReference type="InterPro" id="IPR033138">
    <property type="entry name" value="Cu_oxidase_CS"/>
</dbReference>
<evidence type="ECO:0000313" key="6">
    <source>
        <dbReference type="Proteomes" id="UP000055590"/>
    </source>
</evidence>
<dbReference type="GO" id="GO:0030288">
    <property type="term" value="C:outer membrane-bounded periplasmic space"/>
    <property type="evidence" value="ECO:0007669"/>
    <property type="project" value="TreeGrafter"/>
</dbReference>
<organism evidence="5 6">
    <name type="scientific">Vulgatibacter incomptus</name>
    <dbReference type="NCBI Taxonomy" id="1391653"/>
    <lineage>
        <taxon>Bacteria</taxon>
        <taxon>Pseudomonadati</taxon>
        <taxon>Myxococcota</taxon>
        <taxon>Myxococcia</taxon>
        <taxon>Myxococcales</taxon>
        <taxon>Cystobacterineae</taxon>
        <taxon>Vulgatibacteraceae</taxon>
        <taxon>Vulgatibacter</taxon>
    </lineage>
</organism>